<comment type="caution">
    <text evidence="2">The sequence shown here is derived from an EMBL/GenBank/DDBJ whole genome shotgun (WGS) entry which is preliminary data.</text>
</comment>
<gene>
    <name evidence="2" type="ORF">H0E84_03815</name>
</gene>
<feature type="domain" description="DUF4236" evidence="1">
    <location>
        <begin position="1"/>
        <end position="52"/>
    </location>
</feature>
<dbReference type="InterPro" id="IPR025330">
    <property type="entry name" value="DUF4236"/>
</dbReference>
<dbReference type="EMBL" id="JACCKA010000027">
    <property type="protein sequence ID" value="NZA25500.1"/>
    <property type="molecule type" value="Genomic_DNA"/>
</dbReference>
<evidence type="ECO:0000313" key="3">
    <source>
        <dbReference type="Proteomes" id="UP000578091"/>
    </source>
</evidence>
<proteinExistence type="predicted"/>
<reference evidence="2 3" key="1">
    <citation type="submission" date="2020-07" db="EMBL/GenBank/DDBJ databases">
        <title>Luteimonas sp. SJ-92.</title>
        <authorList>
            <person name="Huang X.-X."/>
            <person name="Xu L."/>
            <person name="Sun J.-Q."/>
        </authorList>
    </citation>
    <scope>NUCLEOTIDE SEQUENCE [LARGE SCALE GENOMIC DNA]</scope>
    <source>
        <strain evidence="2 3">SJ-92</strain>
    </source>
</reference>
<dbReference type="RefSeq" id="WP_180677299.1">
    <property type="nucleotide sequence ID" value="NZ_JACCKA010000027.1"/>
</dbReference>
<accession>A0A853JA45</accession>
<dbReference type="Proteomes" id="UP000578091">
    <property type="component" value="Unassembled WGS sequence"/>
</dbReference>
<sequence>MRFRRRVTIAPGLRLNVSGSGLSLSAGPRGASVTFGKGGVWGNAGLPGTGLHERFKLSGSGPSARGDRRVPSQRAIEAALLEEFLSCRPCLKVPLQGGPIAMEDGAGNRISPEMEAVAWKHLRASLIDQVEARCASVREGIAALATLHHATPAPKPPLAHRPAPFAEPEPPLPTPLPYHWLWKWIPWYRARIDRENEAARQMHSEQMDAWIAQRDAHARANAEAALRFAARDEGGDEGLEAFLEWHLATLAWPQDTSVDLCVEEDGRRILLDVDLPEIEDLPAGTPELRSRTREVRIKPFSDAAKRRLYAAHVHAVIFRLIGEAFHVCPAAKTVVASGYSQRQDRATGVVRDEYLLSVTATREAWGEIDFKNIDALDPAVALERFELRRKVSKSGVFSAVEAGQ</sequence>
<dbReference type="AlphaFoldDB" id="A0A853JA45"/>
<dbReference type="Pfam" id="PF14020">
    <property type="entry name" value="DUF4236"/>
    <property type="match status" value="1"/>
</dbReference>
<organism evidence="2 3">
    <name type="scientific">Luteimonas salinisoli</name>
    <dbReference type="NCBI Taxonomy" id="2752307"/>
    <lineage>
        <taxon>Bacteria</taxon>
        <taxon>Pseudomonadati</taxon>
        <taxon>Pseudomonadota</taxon>
        <taxon>Gammaproteobacteria</taxon>
        <taxon>Lysobacterales</taxon>
        <taxon>Lysobacteraceae</taxon>
        <taxon>Luteimonas</taxon>
    </lineage>
</organism>
<keyword evidence="3" id="KW-1185">Reference proteome</keyword>
<evidence type="ECO:0000259" key="1">
    <source>
        <dbReference type="Pfam" id="PF14020"/>
    </source>
</evidence>
<protein>
    <submittedName>
        <fullName evidence="2">DUF4236 domain-containing protein</fullName>
    </submittedName>
</protein>
<evidence type="ECO:0000313" key="2">
    <source>
        <dbReference type="EMBL" id="NZA25500.1"/>
    </source>
</evidence>
<name>A0A853JA45_9GAMM</name>